<dbReference type="Proteomes" id="UP000327085">
    <property type="component" value="Unassembled WGS sequence"/>
</dbReference>
<proteinExistence type="predicted"/>
<dbReference type="EMBL" id="CABIKO010001518">
    <property type="protein sequence ID" value="VVA41789.1"/>
    <property type="molecule type" value="Genomic_DNA"/>
</dbReference>
<protein>
    <submittedName>
        <fullName evidence="1">PREDICTED: uncharacterized protein</fullName>
    </submittedName>
</protein>
<name>A0A5E4GPK7_PRUDU</name>
<dbReference type="Gramene" id="VVA41789">
    <property type="protein sequence ID" value="VVA41789"/>
    <property type="gene ID" value="Prudul26B028128"/>
</dbReference>
<evidence type="ECO:0000313" key="2">
    <source>
        <dbReference type="Proteomes" id="UP000327085"/>
    </source>
</evidence>
<reference evidence="2" key="1">
    <citation type="journal article" date="2020" name="Plant J.">
        <title>Transposons played a major role in the diversification between the closely related almond and peach genomes: results from the almond genome sequence.</title>
        <authorList>
            <person name="Alioto T."/>
            <person name="Alexiou K.G."/>
            <person name="Bardil A."/>
            <person name="Barteri F."/>
            <person name="Castanera R."/>
            <person name="Cruz F."/>
            <person name="Dhingra A."/>
            <person name="Duval H."/>
            <person name="Fernandez I Marti A."/>
            <person name="Frias L."/>
            <person name="Galan B."/>
            <person name="Garcia J.L."/>
            <person name="Howad W."/>
            <person name="Gomez-Garrido J."/>
            <person name="Gut M."/>
            <person name="Julca I."/>
            <person name="Morata J."/>
            <person name="Puigdomenech P."/>
            <person name="Ribeca P."/>
            <person name="Rubio Cabetas M.J."/>
            <person name="Vlasova A."/>
            <person name="Wirthensohn M."/>
            <person name="Garcia-Mas J."/>
            <person name="Gabaldon T."/>
            <person name="Casacuberta J.M."/>
            <person name="Arus P."/>
        </authorList>
    </citation>
    <scope>NUCLEOTIDE SEQUENCE [LARGE SCALE GENOMIC DNA]</scope>
    <source>
        <strain evidence="2">cv. Texas</strain>
    </source>
</reference>
<organism evidence="1 2">
    <name type="scientific">Prunus dulcis</name>
    <name type="common">Almond</name>
    <name type="synonym">Amygdalus dulcis</name>
    <dbReference type="NCBI Taxonomy" id="3755"/>
    <lineage>
        <taxon>Eukaryota</taxon>
        <taxon>Viridiplantae</taxon>
        <taxon>Streptophyta</taxon>
        <taxon>Embryophyta</taxon>
        <taxon>Tracheophyta</taxon>
        <taxon>Spermatophyta</taxon>
        <taxon>Magnoliopsida</taxon>
        <taxon>eudicotyledons</taxon>
        <taxon>Gunneridae</taxon>
        <taxon>Pentapetalae</taxon>
        <taxon>rosids</taxon>
        <taxon>fabids</taxon>
        <taxon>Rosales</taxon>
        <taxon>Rosaceae</taxon>
        <taxon>Amygdaloideae</taxon>
        <taxon>Amygdaleae</taxon>
        <taxon>Prunus</taxon>
    </lineage>
</organism>
<accession>A0A5E4GPK7</accession>
<dbReference type="InParanoid" id="A0A5E4GPK7"/>
<gene>
    <name evidence="1" type="ORF">ALMOND_2B028128</name>
</gene>
<evidence type="ECO:0000313" key="1">
    <source>
        <dbReference type="EMBL" id="VVA41789.1"/>
    </source>
</evidence>
<feature type="non-terminal residue" evidence="1">
    <location>
        <position position="66"/>
    </location>
</feature>
<sequence>SIAMTLSTLSLSSSQCSNIGKLQEKFKDLFQGVHGFATRKAMDHDIHCSPCGLPMLLVPKKYGGWS</sequence>
<feature type="non-terminal residue" evidence="1">
    <location>
        <position position="1"/>
    </location>
</feature>
<dbReference type="AlphaFoldDB" id="A0A5E4GPK7"/>